<dbReference type="AlphaFoldDB" id="A0AAW5EFJ7"/>
<dbReference type="Gene3D" id="3.40.50.150">
    <property type="entry name" value="Vaccinia Virus protein VP39"/>
    <property type="match status" value="1"/>
</dbReference>
<keyword evidence="3" id="KW-0808">Transferase</keyword>
<dbReference type="InterPro" id="IPR052933">
    <property type="entry name" value="DNA_Protect_Modify"/>
</dbReference>
<organism evidence="3 4">
    <name type="scientific">Fredinandcohnia quinoae</name>
    <dbReference type="NCBI Taxonomy" id="2918902"/>
    <lineage>
        <taxon>Bacteria</taxon>
        <taxon>Bacillati</taxon>
        <taxon>Bacillota</taxon>
        <taxon>Bacilli</taxon>
        <taxon>Bacillales</taxon>
        <taxon>Bacillaceae</taxon>
        <taxon>Fredinandcohnia</taxon>
    </lineage>
</organism>
<dbReference type="InterPro" id="IPR003356">
    <property type="entry name" value="DNA_methylase_A-5"/>
</dbReference>
<evidence type="ECO:0000259" key="2">
    <source>
        <dbReference type="Pfam" id="PF21106"/>
    </source>
</evidence>
<dbReference type="GO" id="GO:0003677">
    <property type="term" value="F:DNA binding"/>
    <property type="evidence" value="ECO:0007669"/>
    <property type="project" value="InterPro"/>
</dbReference>
<comment type="caution">
    <text evidence="3">The sequence shown here is derived from an EMBL/GenBank/DDBJ whole genome shotgun (WGS) entry which is preliminary data.</text>
</comment>
<accession>A0AAW5EFJ7</accession>
<gene>
    <name evidence="3" type="ORF">MJG50_19845</name>
</gene>
<dbReference type="EMBL" id="JAKTTI010000046">
    <property type="protein sequence ID" value="MCH1627594.1"/>
    <property type="molecule type" value="Genomic_DNA"/>
</dbReference>
<dbReference type="Gene3D" id="1.10.150.470">
    <property type="match status" value="1"/>
</dbReference>
<keyword evidence="4" id="KW-1185">Reference proteome</keyword>
<feature type="domain" description="DNA methylase adenine-specific" evidence="1">
    <location>
        <begin position="97"/>
        <end position="311"/>
    </location>
</feature>
<dbReference type="PANTHER" id="PTHR41313:SF1">
    <property type="entry name" value="DNA METHYLASE ADENINE-SPECIFIC DOMAIN-CONTAINING PROTEIN"/>
    <property type="match status" value="1"/>
</dbReference>
<protein>
    <submittedName>
        <fullName evidence="3">Class I SAM-dependent methyltransferase</fullName>
    </submittedName>
</protein>
<evidence type="ECO:0000313" key="4">
    <source>
        <dbReference type="Proteomes" id="UP001431131"/>
    </source>
</evidence>
<dbReference type="Pfam" id="PF21106">
    <property type="entry name" value="YtxK_like"/>
    <property type="match status" value="1"/>
</dbReference>
<name>A0AAW5EFJ7_9BACI</name>
<feature type="domain" description="YtxK-like N-terminal helical" evidence="2">
    <location>
        <begin position="8"/>
        <end position="87"/>
    </location>
</feature>
<dbReference type="Pfam" id="PF02384">
    <property type="entry name" value="N6_Mtase"/>
    <property type="match status" value="1"/>
</dbReference>
<dbReference type="PANTHER" id="PTHR41313">
    <property type="entry name" value="ADENINE-SPECIFIC METHYLTRANSFERASE"/>
    <property type="match status" value="1"/>
</dbReference>
<proteinExistence type="predicted"/>
<evidence type="ECO:0000313" key="3">
    <source>
        <dbReference type="EMBL" id="MCH1627594.1"/>
    </source>
</evidence>
<dbReference type="InterPro" id="IPR048375">
    <property type="entry name" value="YtxK-like_N"/>
</dbReference>
<keyword evidence="3" id="KW-0489">Methyltransferase</keyword>
<sequence length="333" mass="37316">MDQLNNVEKIFTIIDNTATILKEELSCSYLEAIAETGENIFQNAILQEEVSELSKKRLEKEYNSIQFDRFSVEEIRKAFQLSVLKGMKEATQPNHQMTPDAVAIFMSYLVGKFTEGINGFSILDPAVGTGNLLTTILNQNQAKISSSHGVDVDDLLIKLAYVSANLQQHSIQFFNQDSLQPLFVDPVDVVVCDLPVGYYPDDIRASSYELKAKKGHSYAHHLFIEQSMNHTKAGGYMLFLIPNQLFNSDQAAELNAFIKENGIIQGLIQLPLSLFKDEKAAKSILIIQKKGDNVRIPKQALLVDLPKFSNKAAMSGIIQRIDGWFKTEKQSTH</sequence>
<dbReference type="RefSeq" id="WP_240257514.1">
    <property type="nucleotide sequence ID" value="NZ_JAKTTI010000046.1"/>
</dbReference>
<dbReference type="Proteomes" id="UP001431131">
    <property type="component" value="Unassembled WGS sequence"/>
</dbReference>
<dbReference type="PRINTS" id="PR00507">
    <property type="entry name" value="N12N6MTFRASE"/>
</dbReference>
<reference evidence="3" key="1">
    <citation type="submission" date="2022-02" db="EMBL/GenBank/DDBJ databases">
        <title>Fredinandcohnia quinoae sp. nov. isolated from Chenopodium quinoa seeds.</title>
        <authorList>
            <person name="Saati-Santamaria Z."/>
            <person name="Flores-Felix J.D."/>
            <person name="Igual J.M."/>
            <person name="Velazquez E."/>
            <person name="Garcia-Fraile P."/>
            <person name="Martinez-Molina E."/>
        </authorList>
    </citation>
    <scope>NUCLEOTIDE SEQUENCE</scope>
    <source>
        <strain evidence="3">SECRCQ15</strain>
    </source>
</reference>
<dbReference type="SUPFAM" id="SSF53335">
    <property type="entry name" value="S-adenosyl-L-methionine-dependent methyltransferases"/>
    <property type="match status" value="1"/>
</dbReference>
<dbReference type="GO" id="GO:0008170">
    <property type="term" value="F:N-methyltransferase activity"/>
    <property type="evidence" value="ECO:0007669"/>
    <property type="project" value="InterPro"/>
</dbReference>
<evidence type="ECO:0000259" key="1">
    <source>
        <dbReference type="Pfam" id="PF02384"/>
    </source>
</evidence>
<dbReference type="PIRSF" id="PIRSF026567">
    <property type="entry name" value="Adenine_mtase_bact_prd"/>
    <property type="match status" value="1"/>
</dbReference>
<dbReference type="InterPro" id="IPR016843">
    <property type="entry name" value="S-AdoMet-dep_Ade-MeTrfase_prd"/>
</dbReference>
<dbReference type="GO" id="GO:0032259">
    <property type="term" value="P:methylation"/>
    <property type="evidence" value="ECO:0007669"/>
    <property type="project" value="UniProtKB-KW"/>
</dbReference>
<dbReference type="InterPro" id="IPR029063">
    <property type="entry name" value="SAM-dependent_MTases_sf"/>
</dbReference>